<comment type="catalytic activity">
    <reaction evidence="10">
        <text>L-seryl-[protein] + ATP = O-phospho-L-seryl-[protein] + ADP + H(+)</text>
        <dbReference type="Rhea" id="RHEA:17989"/>
        <dbReference type="Rhea" id="RHEA-COMP:9863"/>
        <dbReference type="Rhea" id="RHEA-COMP:11604"/>
        <dbReference type="ChEBI" id="CHEBI:15378"/>
        <dbReference type="ChEBI" id="CHEBI:29999"/>
        <dbReference type="ChEBI" id="CHEBI:30616"/>
        <dbReference type="ChEBI" id="CHEBI:83421"/>
        <dbReference type="ChEBI" id="CHEBI:456216"/>
        <dbReference type="EC" id="2.7.11.1"/>
    </reaction>
</comment>
<dbReference type="Proteomes" id="UP000265200">
    <property type="component" value="Chromosome 6"/>
</dbReference>
<feature type="compositionally biased region" description="Low complexity" evidence="11">
    <location>
        <begin position="1270"/>
        <end position="1280"/>
    </location>
</feature>
<feature type="region of interest" description="Disordered" evidence="11">
    <location>
        <begin position="1125"/>
        <end position="1179"/>
    </location>
</feature>
<dbReference type="InterPro" id="IPR003598">
    <property type="entry name" value="Ig_sub2"/>
</dbReference>
<evidence type="ECO:0000256" key="10">
    <source>
        <dbReference type="ARBA" id="ARBA00048679"/>
    </source>
</evidence>
<dbReference type="SUPFAM" id="SSF56112">
    <property type="entry name" value="Protein kinase-like (PK-like)"/>
    <property type="match status" value="1"/>
</dbReference>
<dbReference type="Gene3D" id="2.60.40.10">
    <property type="entry name" value="Immunoglobulins"/>
    <property type="match status" value="2"/>
</dbReference>
<feature type="compositionally biased region" description="Polar residues" evidence="11">
    <location>
        <begin position="1800"/>
        <end position="1825"/>
    </location>
</feature>
<protein>
    <recommendedName>
        <fullName evidence="2">non-specific serine/threonine protein kinase</fullName>
        <ecNumber evidence="2">2.7.11.1</ecNumber>
    </recommendedName>
</protein>
<feature type="region of interest" description="Disordered" evidence="11">
    <location>
        <begin position="1"/>
        <end position="51"/>
    </location>
</feature>
<feature type="region of interest" description="Disordered" evidence="11">
    <location>
        <begin position="315"/>
        <end position="376"/>
    </location>
</feature>
<feature type="compositionally biased region" description="Polar residues" evidence="11">
    <location>
        <begin position="1144"/>
        <end position="1166"/>
    </location>
</feature>
<feature type="region of interest" description="Disordered" evidence="11">
    <location>
        <begin position="392"/>
        <end position="412"/>
    </location>
</feature>
<feature type="domain" description="Alpha-type protein kinase" evidence="13">
    <location>
        <begin position="1546"/>
        <end position="1777"/>
    </location>
</feature>
<keyword evidence="7" id="KW-1015">Disulfide bond</keyword>
<evidence type="ECO:0000256" key="11">
    <source>
        <dbReference type="SAM" id="MobiDB-lite"/>
    </source>
</evidence>
<feature type="region of interest" description="Disordered" evidence="11">
    <location>
        <begin position="1263"/>
        <end position="1311"/>
    </location>
</feature>
<dbReference type="PROSITE" id="PS50835">
    <property type="entry name" value="IG_LIKE"/>
    <property type="match status" value="2"/>
</dbReference>
<reference evidence="14" key="3">
    <citation type="submission" date="2025-08" db="UniProtKB">
        <authorList>
            <consortium name="Ensembl"/>
        </authorList>
    </citation>
    <scope>IDENTIFICATION</scope>
    <source>
        <strain evidence="14">HSOK</strain>
    </source>
</reference>
<feature type="region of interest" description="Disordered" evidence="11">
    <location>
        <begin position="1196"/>
        <end position="1224"/>
    </location>
</feature>
<feature type="compositionally biased region" description="Polar residues" evidence="11">
    <location>
        <begin position="720"/>
        <end position="729"/>
    </location>
</feature>
<feature type="region of interest" description="Disordered" evidence="11">
    <location>
        <begin position="1234"/>
        <end position="1253"/>
    </location>
</feature>
<dbReference type="InterPro" id="IPR013098">
    <property type="entry name" value="Ig_I-set"/>
</dbReference>
<evidence type="ECO:0000256" key="2">
    <source>
        <dbReference type="ARBA" id="ARBA00012513"/>
    </source>
</evidence>
<feature type="compositionally biased region" description="Basic and acidic residues" evidence="11">
    <location>
        <begin position="321"/>
        <end position="354"/>
    </location>
</feature>
<dbReference type="SMART" id="SM00408">
    <property type="entry name" value="IGc2"/>
    <property type="match status" value="2"/>
</dbReference>
<evidence type="ECO:0000256" key="7">
    <source>
        <dbReference type="ARBA" id="ARBA00023157"/>
    </source>
</evidence>
<feature type="domain" description="Ig-like" evidence="12">
    <location>
        <begin position="74"/>
        <end position="165"/>
    </location>
</feature>
<reference key="1">
    <citation type="journal article" date="2007" name="Nature">
        <title>The medaka draft genome and insights into vertebrate genome evolution.</title>
        <authorList>
            <person name="Kasahara M."/>
            <person name="Naruse K."/>
            <person name="Sasaki S."/>
            <person name="Nakatani Y."/>
            <person name="Qu W."/>
            <person name="Ahsan B."/>
            <person name="Yamada T."/>
            <person name="Nagayasu Y."/>
            <person name="Doi K."/>
            <person name="Kasai Y."/>
            <person name="Jindo T."/>
            <person name="Kobayashi D."/>
            <person name="Shimada A."/>
            <person name="Toyoda A."/>
            <person name="Kuroki Y."/>
            <person name="Fujiyama A."/>
            <person name="Sasaki T."/>
            <person name="Shimizu A."/>
            <person name="Asakawa S."/>
            <person name="Shimizu N."/>
            <person name="Hashimoto S."/>
            <person name="Yang J."/>
            <person name="Lee Y."/>
            <person name="Matsushima K."/>
            <person name="Sugano S."/>
            <person name="Sakaizumi M."/>
            <person name="Narita T."/>
            <person name="Ohishi K."/>
            <person name="Haga S."/>
            <person name="Ohta F."/>
            <person name="Nomoto H."/>
            <person name="Nogata K."/>
            <person name="Morishita T."/>
            <person name="Endo T."/>
            <person name="Shin-I T."/>
            <person name="Takeda H."/>
            <person name="Morishita S."/>
            <person name="Kohara Y."/>
        </authorList>
    </citation>
    <scope>NUCLEOTIDE SEQUENCE [LARGE SCALE GENOMIC DNA]</scope>
    <source>
        <strain>Hd-rR</strain>
    </source>
</reference>
<feature type="compositionally biased region" description="Polar residues" evidence="11">
    <location>
        <begin position="1"/>
        <end position="17"/>
    </location>
</feature>
<dbReference type="EC" id="2.7.11.1" evidence="2"/>
<feature type="region of interest" description="Disordered" evidence="11">
    <location>
        <begin position="1790"/>
        <end position="1855"/>
    </location>
</feature>
<dbReference type="InterPro" id="IPR007110">
    <property type="entry name" value="Ig-like_dom"/>
</dbReference>
<dbReference type="SUPFAM" id="SSF48726">
    <property type="entry name" value="Immunoglobulin"/>
    <property type="match status" value="2"/>
</dbReference>
<evidence type="ECO:0000256" key="3">
    <source>
        <dbReference type="ARBA" id="ARBA00022527"/>
    </source>
</evidence>
<evidence type="ECO:0000256" key="6">
    <source>
        <dbReference type="ARBA" id="ARBA00022777"/>
    </source>
</evidence>
<dbReference type="Ensembl" id="ENSORLT00015026451.1">
    <property type="protein sequence ID" value="ENSORLP00015017890.1"/>
    <property type="gene ID" value="ENSORLG00015018922.1"/>
</dbReference>
<keyword evidence="8" id="KW-0393">Immunoglobulin domain</keyword>
<dbReference type="PANTHER" id="PTHR47091">
    <property type="entry name" value="ALPHA-PROTEIN KINASE 2-RELATED"/>
    <property type="match status" value="1"/>
</dbReference>
<feature type="compositionally biased region" description="Polar residues" evidence="11">
    <location>
        <begin position="35"/>
        <end position="50"/>
    </location>
</feature>
<dbReference type="GO" id="GO:0005524">
    <property type="term" value="F:ATP binding"/>
    <property type="evidence" value="ECO:0007669"/>
    <property type="project" value="InterPro"/>
</dbReference>
<evidence type="ECO:0000259" key="12">
    <source>
        <dbReference type="PROSITE" id="PS50835"/>
    </source>
</evidence>
<name>A0A3P9IDD9_ORYLA</name>
<sequence length="1855" mass="207097">MTSRRTMTRSFSGNGRTSSFSEEEGSSSSSRSESRNTYLSNVRPENSYSRYSHYKPKRSTLCSVMAQLTEDIQPTFETTLKPKAVSENCNVKFSCVVSGYPTPELKWYKDDVELDRYCGLPKYEIRRNGKTHTLHIYNCTLDDAAIYQVSASNSKGIVSCSGVLEVGTMNEYKIHQRFFAKLKQKAERKKKDLEDQTKKVSKENIQKKELQRSPEHPQRKRSIPLADKLSVELPGEAAIPNGIGSDLKDTDTSPINVESRPEETLARKRIRISNGVNVEPQDSSNSGSDRTHIMGNGGENCYDGGIGLAQFLAETRQSQTAEERPILPEEELPKDMDTSTCRENKEKDQEEMRNKSNNQEKALQEEHEKDKRTEEELVVDREKQQEMMHATAHGKWSSDVNNQNKGHKDHDPHHIQASISSMFHSVKDFFFGKGKKDSRDHIENEVKELNKSNTKVQPCQPDMPPSFHLQPEHTQLTQESVSMKVEKTGILSETLAQQQSIFPEIKSHNIILHTEHNPVVCKPLTEEPAPPVMDKSNDISFLLSTEQQSAPIERLEFKDDCLHKEMQTKHKLSPNIIQERTSKRNVEANDAAEAMKVSVEQENSKPLEDKSLLGLPIHTEANGMISEVVSADKEESNTNVVSEEPNLKAGTDISSPKEDLSDLPYFQVPLKEDCPLKPTLPNLENWQPPSESFISATDGHILEIGENGVNTMGDKRQSNTEKSQSSNNLFGEEKDEVKSTEPPFSDINRSDLTKITVSSLEDKMELCESGTPDQVQSTFYATQANDTIADHFKNENEQVSVDQKSDGGSSLTGAPLKNIDLQKLHGHTSAIGELTKVNDDGTIQRSNSTFTQSQEVFDRKLKEQLEFVLDKNLEKYMCNGLKTQDRTQEKVGNAQNERLHPELKTEKNISVNVEVLDESKSLSLFQNNGGDDNLIQEHTNMRGLSGGLGCASENIPKIQISDTEDISDKKLFTEDFSPDNHVGFPKTKIIDPEIKETTLPLTILALSKLESSHLQKHDTTHESDISTQHDSEPDCPVPFSTPSIHDLSPTQKVKEVAQSLFEQQELHVRSSEQPHQMDNTSIPVINVMDTEDEENGALSTDSKVHQVCEVSRVPLIVVPPISVTCHESDSEPSQSKCREKETSADTQRGTKSVDNTMKSERIQTCGSDDVSEKSRSDKTPIMLSETLIPIVGVNVQSLNEPPDKNSGPDLSKPKPLKEIKTEIPQSVEDYLKSKPSIERLSSKPPTYPSLSPASLRKFMTKTVLDSENDPSSSVPVISVSDHQSDKTEEDLSGGSTPTSSLSCESSPRLKRRDSLTLIRSATPEELASGARRKIFISKTKEEMEGSVFGMQDSKKESPYMSPSQARRAALLQPSIGQKTPPVERRSPLLSRRKATLDVPKVMEEPSVGEPVGSKTEDKLAEKKIDPLKAPQVIRKIRAEPFPDASGHLKLWCQFFNVLTDSTIKWYKEDDEILEIKRSGGDESQVALAIVLASNQDCGVYGCTISNDYGSDTTDFLLSSDVLSEILLKDDLEVGEEIEMTPLLFTRGLADCGSWGEKYFGRIFTEALQVGEGCTHKTSRVKVIYGLDPVFESGSTCIIKIQNPISYGNRQETNLNERNLDITKQECKVQNLIREYCKIFAAEARVIENFGCTLEVIPRYLMYRPANSVPYATVEADLSGTFTKYCTMGPKDQLISQNTSEIEQKCCTFQHWIHQWTHGNLLVTQLEGVETKLTNVKVVTKSKGYQGLTECGSPQVFDQFLTHHQCTYYCGLLGLRPLRSLDSLQQPAKIKGSKSPLLNRKLSTGSPQLQRKGQSPQMSRKGNSSPKVAKKVQATDDSKTGGENKPAESQSVTEMR</sequence>
<evidence type="ECO:0000313" key="14">
    <source>
        <dbReference type="Ensembl" id="ENSORLP00015017890.1"/>
    </source>
</evidence>
<feature type="region of interest" description="Disordered" evidence="11">
    <location>
        <begin position="710"/>
        <end position="747"/>
    </location>
</feature>
<keyword evidence="3" id="KW-0723">Serine/threonine-protein kinase</keyword>
<dbReference type="PANTHER" id="PTHR47091:SF1">
    <property type="entry name" value="ALPHA-PROTEIN KINASE 3"/>
    <property type="match status" value="1"/>
</dbReference>
<feature type="domain" description="Ig-like" evidence="12">
    <location>
        <begin position="1430"/>
        <end position="1518"/>
    </location>
</feature>
<keyword evidence="5" id="KW-0677">Repeat</keyword>
<keyword evidence="4" id="KW-0808">Transferase</keyword>
<feature type="compositionally biased region" description="Basic and acidic residues" evidence="11">
    <location>
        <begin position="189"/>
        <end position="217"/>
    </location>
</feature>
<dbReference type="GO" id="GO:0004674">
    <property type="term" value="F:protein serine/threonine kinase activity"/>
    <property type="evidence" value="ECO:0007669"/>
    <property type="project" value="UniProtKB-KW"/>
</dbReference>
<reference evidence="14 15" key="2">
    <citation type="submission" date="2017-04" db="EMBL/GenBank/DDBJ databases">
        <title>CpG methylation of centromeres and impact of large insertions on vertebrate speciation.</title>
        <authorList>
            <person name="Ichikawa K."/>
            <person name="Yoshimura J."/>
            <person name="Morishita S."/>
        </authorList>
    </citation>
    <scope>NUCLEOTIDE SEQUENCE</scope>
    <source>
        <strain evidence="14 15">HSOK</strain>
    </source>
</reference>
<evidence type="ECO:0000256" key="4">
    <source>
        <dbReference type="ARBA" id="ARBA00022679"/>
    </source>
</evidence>
<comment type="similarity">
    <text evidence="1">Belongs to the protein kinase superfamily. Alpha-type protein kinase family. ALPK subfamily.</text>
</comment>
<dbReference type="InterPro" id="IPR004166">
    <property type="entry name" value="a-kinase_dom"/>
</dbReference>
<evidence type="ECO:0000256" key="9">
    <source>
        <dbReference type="ARBA" id="ARBA00047899"/>
    </source>
</evidence>
<feature type="compositionally biased region" description="Basic and acidic residues" evidence="11">
    <location>
        <begin position="1211"/>
        <end position="1221"/>
    </location>
</feature>
<feature type="compositionally biased region" description="Basic and acidic residues" evidence="11">
    <location>
        <begin position="362"/>
        <end position="376"/>
    </location>
</feature>
<dbReference type="FunFam" id="2.60.40.10:FF:000069">
    <property type="entry name" value="Alpha-protein kinase 3"/>
    <property type="match status" value="1"/>
</dbReference>
<evidence type="ECO:0000256" key="8">
    <source>
        <dbReference type="ARBA" id="ARBA00023319"/>
    </source>
</evidence>
<dbReference type="CDD" id="cd16973">
    <property type="entry name" value="Alpha_kinase_ALPK3"/>
    <property type="match status" value="1"/>
</dbReference>
<dbReference type="FunFam" id="3.20.200.10:FF:000003">
    <property type="entry name" value="alpha-protein kinase 3"/>
    <property type="match status" value="1"/>
</dbReference>
<accession>A0A3P9IDD9</accession>
<keyword evidence="6" id="KW-0418">Kinase</keyword>
<feature type="region of interest" description="Disordered" evidence="11">
    <location>
        <begin position="189"/>
        <end position="290"/>
    </location>
</feature>
<dbReference type="PROSITE" id="PS51158">
    <property type="entry name" value="ALPHA_KINASE"/>
    <property type="match status" value="1"/>
</dbReference>
<feature type="compositionally biased region" description="Polar residues" evidence="11">
    <location>
        <begin position="1846"/>
        <end position="1855"/>
    </location>
</feature>
<proteinExistence type="inferred from homology"/>
<evidence type="ECO:0000256" key="5">
    <source>
        <dbReference type="ARBA" id="ARBA00022737"/>
    </source>
</evidence>
<comment type="catalytic activity">
    <reaction evidence="9">
        <text>L-threonyl-[protein] + ATP = O-phospho-L-threonyl-[protein] + ADP + H(+)</text>
        <dbReference type="Rhea" id="RHEA:46608"/>
        <dbReference type="Rhea" id="RHEA-COMP:11060"/>
        <dbReference type="Rhea" id="RHEA-COMP:11605"/>
        <dbReference type="ChEBI" id="CHEBI:15378"/>
        <dbReference type="ChEBI" id="CHEBI:30013"/>
        <dbReference type="ChEBI" id="CHEBI:30616"/>
        <dbReference type="ChEBI" id="CHEBI:61977"/>
        <dbReference type="ChEBI" id="CHEBI:456216"/>
        <dbReference type="EC" id="2.7.11.1"/>
    </reaction>
</comment>
<feature type="compositionally biased region" description="Low complexity" evidence="11">
    <location>
        <begin position="1292"/>
        <end position="1306"/>
    </location>
</feature>
<dbReference type="SMART" id="SM00811">
    <property type="entry name" value="Alpha_kinase"/>
    <property type="match status" value="1"/>
</dbReference>
<feature type="compositionally biased region" description="Polar residues" evidence="11">
    <location>
        <begin position="274"/>
        <end position="288"/>
    </location>
</feature>
<dbReference type="InterPro" id="IPR013783">
    <property type="entry name" value="Ig-like_fold"/>
</dbReference>
<evidence type="ECO:0000259" key="13">
    <source>
        <dbReference type="PROSITE" id="PS51158"/>
    </source>
</evidence>
<evidence type="ECO:0000313" key="15">
    <source>
        <dbReference type="Proteomes" id="UP000265200"/>
    </source>
</evidence>
<dbReference type="Pfam" id="PF07679">
    <property type="entry name" value="I-set"/>
    <property type="match status" value="1"/>
</dbReference>
<dbReference type="SMART" id="SM00409">
    <property type="entry name" value="IG"/>
    <property type="match status" value="2"/>
</dbReference>
<dbReference type="InterPro" id="IPR036179">
    <property type="entry name" value="Ig-like_dom_sf"/>
</dbReference>
<dbReference type="Gene3D" id="3.20.200.10">
    <property type="entry name" value="MHCK/EF2 kinase"/>
    <property type="match status" value="1"/>
</dbReference>
<dbReference type="InterPro" id="IPR003599">
    <property type="entry name" value="Ig_sub"/>
</dbReference>
<dbReference type="InterPro" id="IPR011009">
    <property type="entry name" value="Kinase-like_dom_sf"/>
</dbReference>
<reference evidence="14" key="4">
    <citation type="submission" date="2025-09" db="UniProtKB">
        <authorList>
            <consortium name="Ensembl"/>
        </authorList>
    </citation>
    <scope>IDENTIFICATION</scope>
    <source>
        <strain evidence="14">HSOK</strain>
    </source>
</reference>
<organism evidence="14 15">
    <name type="scientific">Oryzias latipes</name>
    <name type="common">Japanese rice fish</name>
    <name type="synonym">Japanese killifish</name>
    <dbReference type="NCBI Taxonomy" id="8090"/>
    <lineage>
        <taxon>Eukaryota</taxon>
        <taxon>Metazoa</taxon>
        <taxon>Chordata</taxon>
        <taxon>Craniata</taxon>
        <taxon>Vertebrata</taxon>
        <taxon>Euteleostomi</taxon>
        <taxon>Actinopterygii</taxon>
        <taxon>Neopterygii</taxon>
        <taxon>Teleostei</taxon>
        <taxon>Neoteleostei</taxon>
        <taxon>Acanthomorphata</taxon>
        <taxon>Ovalentaria</taxon>
        <taxon>Atherinomorphae</taxon>
        <taxon>Beloniformes</taxon>
        <taxon>Adrianichthyidae</taxon>
        <taxon>Oryziinae</taxon>
        <taxon>Oryzias</taxon>
    </lineage>
</organism>
<feature type="compositionally biased region" description="Basic and acidic residues" evidence="11">
    <location>
        <begin position="1832"/>
        <end position="1845"/>
    </location>
</feature>
<dbReference type="Pfam" id="PF02816">
    <property type="entry name" value="Alpha_kinase"/>
    <property type="match status" value="1"/>
</dbReference>
<evidence type="ECO:0000256" key="1">
    <source>
        <dbReference type="ARBA" id="ARBA00008651"/>
    </source>
</evidence>